<dbReference type="PANTHER" id="PTHR47053">
    <property type="entry name" value="MUREIN DD-ENDOPEPTIDASE MEPH-RELATED"/>
    <property type="match status" value="1"/>
</dbReference>
<dbReference type="EMBL" id="AP017313">
    <property type="protein sequence ID" value="BAU52589.1"/>
    <property type="molecule type" value="Genomic_DNA"/>
</dbReference>
<dbReference type="PROSITE" id="PS51935">
    <property type="entry name" value="NLPC_P60"/>
    <property type="match status" value="1"/>
</dbReference>
<dbReference type="Proteomes" id="UP000218263">
    <property type="component" value="Chromosome"/>
</dbReference>
<evidence type="ECO:0000256" key="2">
    <source>
        <dbReference type="ARBA" id="ARBA00022670"/>
    </source>
</evidence>
<dbReference type="EC" id="3.4.19.-" evidence="5"/>
<dbReference type="InterPro" id="IPR000064">
    <property type="entry name" value="NLP_P60_dom"/>
</dbReference>
<evidence type="ECO:0000313" key="5">
    <source>
        <dbReference type="EMBL" id="BAU52589.1"/>
    </source>
</evidence>
<dbReference type="KEGG" id="mgot:MgSA37_00751"/>
<dbReference type="GO" id="GO:0006508">
    <property type="term" value="P:proteolysis"/>
    <property type="evidence" value="ECO:0007669"/>
    <property type="project" value="UniProtKB-KW"/>
</dbReference>
<dbReference type="AlphaFoldDB" id="A0A110B0V1"/>
<dbReference type="Pfam" id="PF00877">
    <property type="entry name" value="NLPC_P60"/>
    <property type="match status" value="1"/>
</dbReference>
<dbReference type="Gene3D" id="3.90.1720.10">
    <property type="entry name" value="endopeptidase domain like (from Nostoc punctiforme)"/>
    <property type="match status" value="1"/>
</dbReference>
<dbReference type="InterPro" id="IPR038765">
    <property type="entry name" value="Papain-like_cys_pep_sf"/>
</dbReference>
<dbReference type="InterPro" id="IPR051202">
    <property type="entry name" value="Peptidase_C40"/>
</dbReference>
<reference evidence="5 6" key="1">
    <citation type="submission" date="2015-12" db="EMBL/GenBank/DDBJ databases">
        <title>Genome sequence of Mucilaginibacter gotjawali.</title>
        <authorList>
            <person name="Lee J.S."/>
            <person name="Lee K.C."/>
            <person name="Kim K.K."/>
            <person name="Lee B.W."/>
        </authorList>
    </citation>
    <scope>NUCLEOTIDE SEQUENCE [LARGE SCALE GENOMIC DNA]</scope>
    <source>
        <strain evidence="5 6">SA3-7</strain>
    </source>
</reference>
<organism evidence="5 6">
    <name type="scientific">Mucilaginibacter gotjawali</name>
    <dbReference type="NCBI Taxonomy" id="1550579"/>
    <lineage>
        <taxon>Bacteria</taxon>
        <taxon>Pseudomonadati</taxon>
        <taxon>Bacteroidota</taxon>
        <taxon>Sphingobacteriia</taxon>
        <taxon>Sphingobacteriales</taxon>
        <taxon>Sphingobacteriaceae</taxon>
        <taxon>Mucilaginibacter</taxon>
    </lineage>
</organism>
<dbReference type="OrthoDB" id="9807055at2"/>
<keyword evidence="4" id="KW-0788">Thiol protease</keyword>
<keyword evidence="6" id="KW-1185">Reference proteome</keyword>
<protein>
    <submittedName>
        <fullName evidence="5">Gamma-DL-glutamyl hydrolase</fullName>
        <ecNumber evidence="5">3.4.19.-</ecNumber>
    </submittedName>
</protein>
<evidence type="ECO:0000256" key="3">
    <source>
        <dbReference type="ARBA" id="ARBA00022801"/>
    </source>
</evidence>
<dbReference type="PANTHER" id="PTHR47053:SF1">
    <property type="entry name" value="MUREIN DD-ENDOPEPTIDASE MEPH-RELATED"/>
    <property type="match status" value="1"/>
</dbReference>
<evidence type="ECO:0000313" key="6">
    <source>
        <dbReference type="Proteomes" id="UP000218263"/>
    </source>
</evidence>
<dbReference type="RefSeq" id="WP_096349898.1">
    <property type="nucleotide sequence ID" value="NZ_AP017313.1"/>
</dbReference>
<keyword evidence="2" id="KW-0645">Protease</keyword>
<comment type="similarity">
    <text evidence="1">Belongs to the peptidase C40 family.</text>
</comment>
<gene>
    <name evidence="5" type="primary">pgdS</name>
    <name evidence="5" type="ORF">MgSA37_00751</name>
</gene>
<name>A0A110B0V1_9SPHI</name>
<keyword evidence="3 5" id="KW-0378">Hydrolase</keyword>
<dbReference type="SUPFAM" id="SSF54001">
    <property type="entry name" value="Cysteine proteinases"/>
    <property type="match status" value="1"/>
</dbReference>
<accession>A0A110B0V1</accession>
<proteinExistence type="inferred from homology"/>
<evidence type="ECO:0000256" key="4">
    <source>
        <dbReference type="ARBA" id="ARBA00022807"/>
    </source>
</evidence>
<evidence type="ECO:0000256" key="1">
    <source>
        <dbReference type="ARBA" id="ARBA00007074"/>
    </source>
</evidence>
<dbReference type="GO" id="GO:0008234">
    <property type="term" value="F:cysteine-type peptidase activity"/>
    <property type="evidence" value="ECO:0007669"/>
    <property type="project" value="UniProtKB-KW"/>
</dbReference>
<sequence>MRTKLLTLIILFFAVIVCCNTAYARKKSSRAHKRRMARVAHLRYKINTRDFHPINFDTDSISGDNIVNFAQTLIGTPYRPATSDPAVGFDCSGFVHYVFKYFNVDVPRSSGDFIDVGEKIKMEDARPGDIIVFTSPTDRHRIGHVGIVLHNGGDDFTFIHSTSGKEYGVTITAMDDTYRRRFVQVIRVLKQNDIPGIIPPIALSF</sequence>